<proteinExistence type="inferred from homology"/>
<dbReference type="GO" id="GO:0008783">
    <property type="term" value="F:agmatinase activity"/>
    <property type="evidence" value="ECO:0007669"/>
    <property type="project" value="TreeGrafter"/>
</dbReference>
<dbReference type="PROSITE" id="PS51409">
    <property type="entry name" value="ARGINASE_2"/>
    <property type="match status" value="1"/>
</dbReference>
<dbReference type="InterPro" id="IPR023696">
    <property type="entry name" value="Ureohydrolase_dom_sf"/>
</dbReference>
<keyword evidence="3" id="KW-0464">Manganese</keyword>
<feature type="binding site" evidence="3">
    <location>
        <position position="111"/>
    </location>
    <ligand>
        <name>Mn(2+)</name>
        <dbReference type="ChEBI" id="CHEBI:29035"/>
        <label>1</label>
    </ligand>
</feature>
<dbReference type="GO" id="GO:0046872">
    <property type="term" value="F:metal ion binding"/>
    <property type="evidence" value="ECO:0007669"/>
    <property type="project" value="UniProtKB-KW"/>
</dbReference>
<evidence type="ECO:0000313" key="5">
    <source>
        <dbReference type="EMBL" id="QVL30868.1"/>
    </source>
</evidence>
<dbReference type="PANTHER" id="PTHR11358:SF26">
    <property type="entry name" value="GUANIDINO ACID HYDROLASE, MITOCHONDRIAL"/>
    <property type="match status" value="1"/>
</dbReference>
<sequence length="264" mass="29659">MSITAIVFPFDLYGSPGTRLGAENLGDALREMRSDARAETQPARSQAYRDRLKIVEIPFETLKQYRSWLARGKKLFAKQEKTFPIWLSGNHLGVLPVYESLPADTLVLQFDAHLDIFNLAGCTEELSHGNFVMHAKPCPKLINLGHRDLFLPTDHINKYYSDTFSSLELTARPESSAKKLSKLVQSAKKIWIDIDCDVFDPAYLPAVAQPEPMGLSPLAVVGLLEAVWSKKVMGISFSEYLPARDDNDCSLAALCWMLEWVLVR</sequence>
<comment type="cofactor">
    <cofactor evidence="3">
        <name>Mn(2+)</name>
        <dbReference type="ChEBI" id="CHEBI:29035"/>
    </cofactor>
    <text evidence="3">Binds 2 manganese ions per subunit.</text>
</comment>
<reference evidence="5" key="1">
    <citation type="submission" date="2021-05" db="EMBL/GenBank/DDBJ databases">
        <title>Complete genome sequence of the cellulolytic planctomycete Telmatocola sphagniphila SP2T and characterization of the first cellulase from planctomycetes.</title>
        <authorList>
            <person name="Rakitin A.L."/>
            <person name="Beletsky A.V."/>
            <person name="Naumoff D.G."/>
            <person name="Kulichevskaya I.S."/>
            <person name="Mardanov A.V."/>
            <person name="Ravin N.V."/>
            <person name="Dedysh S.N."/>
        </authorList>
    </citation>
    <scope>NUCLEOTIDE SEQUENCE</scope>
    <source>
        <strain evidence="5">SP2T</strain>
    </source>
</reference>
<dbReference type="EMBL" id="CP074694">
    <property type="protein sequence ID" value="QVL30868.1"/>
    <property type="molecule type" value="Genomic_DNA"/>
</dbReference>
<dbReference type="SUPFAM" id="SSF52768">
    <property type="entry name" value="Arginase/deacetylase"/>
    <property type="match status" value="1"/>
</dbReference>
<dbReference type="KEGG" id="tsph:KIH39_18710"/>
<dbReference type="GO" id="GO:0033389">
    <property type="term" value="P:putrescine biosynthetic process from arginine, via agmatine"/>
    <property type="evidence" value="ECO:0007669"/>
    <property type="project" value="TreeGrafter"/>
</dbReference>
<evidence type="ECO:0000256" key="1">
    <source>
        <dbReference type="ARBA" id="ARBA00022723"/>
    </source>
</evidence>
<feature type="binding site" evidence="3">
    <location>
        <position position="195"/>
    </location>
    <ligand>
        <name>Mn(2+)</name>
        <dbReference type="ChEBI" id="CHEBI:29035"/>
        <label>1</label>
    </ligand>
</feature>
<dbReference type="Proteomes" id="UP000676194">
    <property type="component" value="Chromosome"/>
</dbReference>
<accession>A0A8E6B2S7</accession>
<feature type="binding site" evidence="3">
    <location>
        <position position="113"/>
    </location>
    <ligand>
        <name>Mn(2+)</name>
        <dbReference type="ChEBI" id="CHEBI:29035"/>
        <label>1</label>
    </ligand>
</feature>
<keyword evidence="2" id="KW-0378">Hydrolase</keyword>
<dbReference type="RefSeq" id="WP_213494750.1">
    <property type="nucleotide sequence ID" value="NZ_CP074694.1"/>
</dbReference>
<keyword evidence="6" id="KW-1185">Reference proteome</keyword>
<dbReference type="PANTHER" id="PTHR11358">
    <property type="entry name" value="ARGINASE/AGMATINASE"/>
    <property type="match status" value="1"/>
</dbReference>
<organism evidence="5 6">
    <name type="scientific">Telmatocola sphagniphila</name>
    <dbReference type="NCBI Taxonomy" id="1123043"/>
    <lineage>
        <taxon>Bacteria</taxon>
        <taxon>Pseudomonadati</taxon>
        <taxon>Planctomycetota</taxon>
        <taxon>Planctomycetia</taxon>
        <taxon>Gemmatales</taxon>
        <taxon>Gemmataceae</taxon>
    </lineage>
</organism>
<feature type="binding site" evidence="3">
    <location>
        <position position="91"/>
    </location>
    <ligand>
        <name>Mn(2+)</name>
        <dbReference type="ChEBI" id="CHEBI:29035"/>
        <label>1</label>
    </ligand>
</feature>
<protein>
    <submittedName>
        <fullName evidence="5">Arginase family protein</fullName>
    </submittedName>
</protein>
<keyword evidence="1 3" id="KW-0479">Metal-binding</keyword>
<gene>
    <name evidence="5" type="ORF">KIH39_18710</name>
</gene>
<evidence type="ECO:0000256" key="3">
    <source>
        <dbReference type="PIRSR" id="PIRSR036979-1"/>
    </source>
</evidence>
<dbReference type="Gene3D" id="3.40.800.10">
    <property type="entry name" value="Ureohydrolase domain"/>
    <property type="match status" value="1"/>
</dbReference>
<dbReference type="AlphaFoldDB" id="A0A8E6B2S7"/>
<feature type="binding site" evidence="3">
    <location>
        <position position="197"/>
    </location>
    <ligand>
        <name>Mn(2+)</name>
        <dbReference type="ChEBI" id="CHEBI:29035"/>
        <label>1</label>
    </ligand>
</feature>
<evidence type="ECO:0000256" key="2">
    <source>
        <dbReference type="ARBA" id="ARBA00022801"/>
    </source>
</evidence>
<dbReference type="PIRSF" id="PIRSF036979">
    <property type="entry name" value="Arginase"/>
    <property type="match status" value="1"/>
</dbReference>
<comment type="similarity">
    <text evidence="4">Belongs to the arginase family.</text>
</comment>
<feature type="binding site" evidence="3">
    <location>
        <position position="115"/>
    </location>
    <ligand>
        <name>Mn(2+)</name>
        <dbReference type="ChEBI" id="CHEBI:29035"/>
        <label>1</label>
    </ligand>
</feature>
<dbReference type="Pfam" id="PF00491">
    <property type="entry name" value="Arginase"/>
    <property type="match status" value="1"/>
</dbReference>
<name>A0A8E6B2S7_9BACT</name>
<evidence type="ECO:0000313" key="6">
    <source>
        <dbReference type="Proteomes" id="UP000676194"/>
    </source>
</evidence>
<evidence type="ECO:0000256" key="4">
    <source>
        <dbReference type="PROSITE-ProRule" id="PRU00742"/>
    </source>
</evidence>
<dbReference type="InterPro" id="IPR006035">
    <property type="entry name" value="Ureohydrolase"/>
</dbReference>